<dbReference type="HOGENOM" id="CLU_169492_3_1_10"/>
<evidence type="ECO:0000313" key="8">
    <source>
        <dbReference type="Proteomes" id="UP000002774"/>
    </source>
</evidence>
<dbReference type="RefSeq" id="WP_008505622.1">
    <property type="nucleotide sequence ID" value="NZ_CM001403.1"/>
</dbReference>
<evidence type="ECO:0000256" key="4">
    <source>
        <dbReference type="ARBA" id="ARBA00022759"/>
    </source>
</evidence>
<reference evidence="7" key="1">
    <citation type="submission" date="2011-09" db="EMBL/GenBank/DDBJ databases">
        <title>The permanent draft genome of Mucilaginibacter paludis DSM 18603.</title>
        <authorList>
            <consortium name="US DOE Joint Genome Institute (JGI-PGF)"/>
            <person name="Lucas S."/>
            <person name="Han J."/>
            <person name="Lapidus A."/>
            <person name="Bruce D."/>
            <person name="Goodwin L."/>
            <person name="Pitluck S."/>
            <person name="Peters L."/>
            <person name="Kyrpides N."/>
            <person name="Mavromatis K."/>
            <person name="Ivanova N."/>
            <person name="Mikhailova N."/>
            <person name="Held B."/>
            <person name="Detter J.C."/>
            <person name="Tapia R."/>
            <person name="Han C."/>
            <person name="Land M."/>
            <person name="Hauser L."/>
            <person name="Markowitz V."/>
            <person name="Cheng J.-F."/>
            <person name="Hugenholtz P."/>
            <person name="Woyke T."/>
            <person name="Wu D."/>
            <person name="Tindall B."/>
            <person name="Brambilla E."/>
            <person name="Klenk H.-P."/>
            <person name="Eisen J.A."/>
        </authorList>
    </citation>
    <scope>NUCLEOTIDE SEQUENCE [LARGE SCALE GENOMIC DNA]</scope>
    <source>
        <strain evidence="7">DSM 18603</strain>
    </source>
</reference>
<evidence type="ECO:0000256" key="2">
    <source>
        <dbReference type="ARBA" id="ARBA00022649"/>
    </source>
</evidence>
<dbReference type="GO" id="GO:0016787">
    <property type="term" value="F:hydrolase activity"/>
    <property type="evidence" value="ECO:0007669"/>
    <property type="project" value="UniProtKB-KW"/>
</dbReference>
<dbReference type="Gene3D" id="3.30.2310.20">
    <property type="entry name" value="RelE-like"/>
    <property type="match status" value="1"/>
</dbReference>
<dbReference type="InterPro" id="IPR035093">
    <property type="entry name" value="RelE/ParE_toxin_dom_sf"/>
</dbReference>
<evidence type="ECO:0000256" key="5">
    <source>
        <dbReference type="ARBA" id="ARBA00022801"/>
    </source>
</evidence>
<dbReference type="EMBL" id="CM001403">
    <property type="protein sequence ID" value="EHQ25744.1"/>
    <property type="molecule type" value="Genomic_DNA"/>
</dbReference>
<comment type="similarity">
    <text evidence="1">Belongs to the YoeB family.</text>
</comment>
<keyword evidence="2" id="KW-1277">Toxin-antitoxin system</keyword>
<keyword evidence="5" id="KW-0378">Hydrolase</keyword>
<keyword evidence="4" id="KW-0255">Endonuclease</keyword>
<dbReference type="eggNOG" id="COG4115">
    <property type="taxonomic scope" value="Bacteria"/>
</dbReference>
<dbReference type="PANTHER" id="PTHR38039">
    <property type="entry name" value="TOXIN YOEB"/>
    <property type="match status" value="1"/>
</dbReference>
<accession>H1Y4B0</accession>
<dbReference type="NCBIfam" id="TIGR02116">
    <property type="entry name" value="toxin_Txe_YoeB"/>
    <property type="match status" value="1"/>
</dbReference>
<keyword evidence="8" id="KW-1185">Reference proteome</keyword>
<sequence length="53" mass="6126">MSIETPFNGLGKPEALKHNLSDKWSRRLTKADSVIYQVKGEIIYIYSIKGHYE</sequence>
<dbReference type="Proteomes" id="UP000002774">
    <property type="component" value="Chromosome"/>
</dbReference>
<dbReference type="InterPro" id="IPR009614">
    <property type="entry name" value="YoeB_toxin"/>
</dbReference>
<organism evidence="7 8">
    <name type="scientific">Mucilaginibacter paludis DSM 18603</name>
    <dbReference type="NCBI Taxonomy" id="714943"/>
    <lineage>
        <taxon>Bacteria</taxon>
        <taxon>Pseudomonadati</taxon>
        <taxon>Bacteroidota</taxon>
        <taxon>Sphingobacteriia</taxon>
        <taxon>Sphingobacteriales</taxon>
        <taxon>Sphingobacteriaceae</taxon>
        <taxon>Mucilaginibacter</taxon>
    </lineage>
</organism>
<dbReference type="PANTHER" id="PTHR38039:SF1">
    <property type="entry name" value="TOXIN YOEB"/>
    <property type="match status" value="1"/>
</dbReference>
<proteinExistence type="inferred from homology"/>
<evidence type="ECO:0000256" key="6">
    <source>
        <dbReference type="ARBA" id="ARBA00030388"/>
    </source>
</evidence>
<dbReference type="STRING" id="714943.Mucpa_1586"/>
<evidence type="ECO:0000313" key="7">
    <source>
        <dbReference type="EMBL" id="EHQ25744.1"/>
    </source>
</evidence>
<dbReference type="GO" id="GO:0004519">
    <property type="term" value="F:endonuclease activity"/>
    <property type="evidence" value="ECO:0007669"/>
    <property type="project" value="UniProtKB-KW"/>
</dbReference>
<dbReference type="SUPFAM" id="SSF143011">
    <property type="entry name" value="RelE-like"/>
    <property type="match status" value="1"/>
</dbReference>
<evidence type="ECO:0000256" key="1">
    <source>
        <dbReference type="ARBA" id="ARBA00008172"/>
    </source>
</evidence>
<gene>
    <name evidence="7" type="ORF">Mucpa_1586</name>
</gene>
<dbReference type="GO" id="GO:0006401">
    <property type="term" value="P:RNA catabolic process"/>
    <property type="evidence" value="ECO:0007669"/>
    <property type="project" value="InterPro"/>
</dbReference>
<name>H1Y4B0_9SPHI</name>
<keyword evidence="3" id="KW-0540">Nuclease</keyword>
<evidence type="ECO:0000256" key="3">
    <source>
        <dbReference type="ARBA" id="ARBA00022722"/>
    </source>
</evidence>
<protein>
    <recommendedName>
        <fullName evidence="6">Putative mRNA interferase YoeB</fullName>
    </recommendedName>
</protein>
<dbReference type="Pfam" id="PF06769">
    <property type="entry name" value="YoeB_toxin"/>
    <property type="match status" value="1"/>
</dbReference>
<dbReference type="OrthoDB" id="9801102at2"/>
<dbReference type="AlphaFoldDB" id="H1Y4B0"/>